<gene>
    <name evidence="1" type="ORF">DFH45_001907</name>
</gene>
<dbReference type="AlphaFoldDB" id="A0A1S8R9K9"/>
<name>A0A1S8R9K9_CLOBE</name>
<dbReference type="Proteomes" id="UP000821656">
    <property type="component" value="Unassembled WGS sequence"/>
</dbReference>
<accession>A0A1S8R9K9</accession>
<evidence type="ECO:0000313" key="1">
    <source>
        <dbReference type="EMBL" id="NRV08944.1"/>
    </source>
</evidence>
<evidence type="ECO:0000313" key="2">
    <source>
        <dbReference type="Proteomes" id="UP000821656"/>
    </source>
</evidence>
<dbReference type="EMBL" id="JABSXK010000001">
    <property type="protein sequence ID" value="NRV08944.1"/>
    <property type="molecule type" value="Genomic_DNA"/>
</dbReference>
<proteinExistence type="predicted"/>
<protein>
    <submittedName>
        <fullName evidence="1">Uncharacterized protein</fullName>
    </submittedName>
</protein>
<reference evidence="1" key="1">
    <citation type="submission" date="2020-05" db="EMBL/GenBank/DDBJ databases">
        <title>Genomic insights into acetone-butanol-ethanol (ABE) fermentation by sequencing solventogenic clostridia strains.</title>
        <authorList>
            <person name="Brown S."/>
        </authorList>
    </citation>
    <scope>NUCLEOTIDE SEQUENCE</scope>
    <source>
        <strain evidence="1">DJ126</strain>
    </source>
</reference>
<comment type="caution">
    <text evidence="1">The sequence shown here is derived from an EMBL/GenBank/DDBJ whole genome shotgun (WGS) entry which is preliminary data.</text>
</comment>
<organism evidence="1 2">
    <name type="scientific">Clostridium beijerinckii</name>
    <name type="common">Clostridium MP</name>
    <dbReference type="NCBI Taxonomy" id="1520"/>
    <lineage>
        <taxon>Bacteria</taxon>
        <taxon>Bacillati</taxon>
        <taxon>Bacillota</taxon>
        <taxon>Clostridia</taxon>
        <taxon>Eubacteriales</taxon>
        <taxon>Clostridiaceae</taxon>
        <taxon>Clostridium</taxon>
    </lineage>
</organism>
<sequence length="68" mass="7631">MKGFILDSTYKDATIVNRNDDIFTISSNKLPNSTIPHHSINLIASSSNSHSNLSNNNKFNTYNVIDYL</sequence>
<dbReference type="RefSeq" id="WP_077303715.1">
    <property type="nucleotide sequence ID" value="NZ_CP016090.1"/>
</dbReference>